<dbReference type="AlphaFoldDB" id="C9MUP9"/>
<reference evidence="1 2" key="1">
    <citation type="submission" date="2009-09" db="EMBL/GenBank/DDBJ databases">
        <authorList>
            <person name="Weinstock G."/>
            <person name="Sodergren E."/>
            <person name="Clifton S."/>
            <person name="Fulton L."/>
            <person name="Fulton B."/>
            <person name="Courtney L."/>
            <person name="Fronick C."/>
            <person name="Harrison M."/>
            <person name="Strong C."/>
            <person name="Farmer C."/>
            <person name="Delahaunty K."/>
            <person name="Markovic C."/>
            <person name="Hall O."/>
            <person name="Minx P."/>
            <person name="Tomlinson C."/>
            <person name="Mitreva M."/>
            <person name="Nelson J."/>
            <person name="Hou S."/>
            <person name="Wollam A."/>
            <person name="Pepin K.H."/>
            <person name="Johnson M."/>
            <person name="Bhonagiri V."/>
            <person name="Nash W.E."/>
            <person name="Warren W."/>
            <person name="Chinwalla A."/>
            <person name="Mardis E.R."/>
            <person name="Wilson R.K."/>
        </authorList>
    </citation>
    <scope>NUCLEOTIDE SEQUENCE [LARGE SCALE GENOMIC DNA]</scope>
    <source>
        <strain evidence="1 2">F0254</strain>
    </source>
</reference>
<dbReference type="Proteomes" id="UP000006233">
    <property type="component" value="Unassembled WGS sequence"/>
</dbReference>
<organism evidence="1 2">
    <name type="scientific">Leptotrichia hofstadii F0254</name>
    <dbReference type="NCBI Taxonomy" id="634994"/>
    <lineage>
        <taxon>Bacteria</taxon>
        <taxon>Fusobacteriati</taxon>
        <taxon>Fusobacteriota</taxon>
        <taxon>Fusobacteriia</taxon>
        <taxon>Fusobacteriales</taxon>
        <taxon>Leptotrichiaceae</taxon>
        <taxon>Leptotrichia</taxon>
    </lineage>
</organism>
<dbReference type="HOGENOM" id="CLU_2382604_0_0_0"/>
<accession>C9MUP9</accession>
<evidence type="ECO:0000313" key="1">
    <source>
        <dbReference type="EMBL" id="EEX75669.1"/>
    </source>
</evidence>
<gene>
    <name evidence="1" type="ORF">GCWU000323_00268</name>
</gene>
<protein>
    <submittedName>
        <fullName evidence="1">Uncharacterized protein</fullName>
    </submittedName>
</protein>
<dbReference type="STRING" id="634994.GCWU000323_00268"/>
<evidence type="ECO:0000313" key="2">
    <source>
        <dbReference type="Proteomes" id="UP000006233"/>
    </source>
</evidence>
<name>C9MUP9_9FUSO</name>
<dbReference type="EMBL" id="ACVB02000006">
    <property type="protein sequence ID" value="EEX75669.1"/>
    <property type="molecule type" value="Genomic_DNA"/>
</dbReference>
<comment type="caution">
    <text evidence="1">The sequence shown here is derived from an EMBL/GenBank/DDBJ whole genome shotgun (WGS) entry which is preliminary data.</text>
</comment>
<sequence length="94" mass="11653">MIEMDRQKHLEEILEIEDCEVREEESYYYDDEFIESLGIEKEEYRDMVKKYSEIYFKETVYIPIDDENINDKFISYLYFDDETVERGKKSAYRI</sequence>
<proteinExistence type="predicted"/>